<feature type="transmembrane region" description="Helical" evidence="1">
    <location>
        <begin position="20"/>
        <end position="45"/>
    </location>
</feature>
<feature type="transmembrane region" description="Helical" evidence="1">
    <location>
        <begin position="92"/>
        <end position="113"/>
    </location>
</feature>
<evidence type="ECO:0000256" key="1">
    <source>
        <dbReference type="SAM" id="Phobius"/>
    </source>
</evidence>
<keyword evidence="3" id="KW-1185">Reference proteome</keyword>
<evidence type="ECO:0000313" key="3">
    <source>
        <dbReference type="Proteomes" id="UP001244341"/>
    </source>
</evidence>
<feature type="transmembrane region" description="Helical" evidence="1">
    <location>
        <begin position="52"/>
        <end position="72"/>
    </location>
</feature>
<keyword evidence="1" id="KW-0472">Membrane</keyword>
<organism evidence="2 3">
    <name type="scientific">Tetradesmus obliquus</name>
    <name type="common">Green alga</name>
    <name type="synonym">Acutodesmus obliquus</name>
    <dbReference type="NCBI Taxonomy" id="3088"/>
    <lineage>
        <taxon>Eukaryota</taxon>
        <taxon>Viridiplantae</taxon>
        <taxon>Chlorophyta</taxon>
        <taxon>core chlorophytes</taxon>
        <taxon>Chlorophyceae</taxon>
        <taxon>CS clade</taxon>
        <taxon>Sphaeropleales</taxon>
        <taxon>Scenedesmaceae</taxon>
        <taxon>Tetradesmus</taxon>
    </lineage>
</organism>
<dbReference type="InterPro" id="IPR026771">
    <property type="entry name" value="Tmem218"/>
</dbReference>
<dbReference type="EMBL" id="CP126214">
    <property type="protein sequence ID" value="WIA16443.1"/>
    <property type="molecule type" value="Genomic_DNA"/>
</dbReference>
<reference evidence="2 3" key="1">
    <citation type="submission" date="2023-05" db="EMBL/GenBank/DDBJ databases">
        <title>A 100% complete, gapless, phased diploid assembly of the Scenedesmus obliquus UTEX 3031 genome.</title>
        <authorList>
            <person name="Biondi T.C."/>
            <person name="Hanschen E.R."/>
            <person name="Kwon T."/>
            <person name="Eng W."/>
            <person name="Kruse C.P.S."/>
            <person name="Koehler S.I."/>
            <person name="Kunde Y."/>
            <person name="Gleasner C.D."/>
            <person name="You Mak K.T."/>
            <person name="Polle J."/>
            <person name="Hovde B.T."/>
            <person name="Starkenburg S.R."/>
        </authorList>
    </citation>
    <scope>NUCLEOTIDE SEQUENCE [LARGE SCALE GENOMIC DNA]</scope>
    <source>
        <strain evidence="2 3">DOE0152z</strain>
    </source>
</reference>
<proteinExistence type="predicted"/>
<protein>
    <recommendedName>
        <fullName evidence="4">Transmembrane protein 218</fullName>
    </recommendedName>
</protein>
<evidence type="ECO:0000313" key="2">
    <source>
        <dbReference type="EMBL" id="WIA16443.1"/>
    </source>
</evidence>
<keyword evidence="1" id="KW-1133">Transmembrane helix</keyword>
<accession>A0ABY8U9X1</accession>
<gene>
    <name evidence="2" type="ORF">OEZ85_013129</name>
</gene>
<dbReference type="Proteomes" id="UP001244341">
    <property type="component" value="Chromosome 7b"/>
</dbReference>
<dbReference type="PANTHER" id="PTHR31622">
    <property type="entry name" value="TRANSMEMBRANE PROTEIN 218"/>
    <property type="match status" value="1"/>
</dbReference>
<dbReference type="PANTHER" id="PTHR31622:SF1">
    <property type="entry name" value="TRANSMEMBRANE PROTEIN 218"/>
    <property type="match status" value="1"/>
</dbReference>
<keyword evidence="1" id="KW-0812">Transmembrane</keyword>
<evidence type="ECO:0008006" key="4">
    <source>
        <dbReference type="Google" id="ProtNLM"/>
    </source>
</evidence>
<sequence length="134" mass="14036">MAVFEELLRSSGRQLLQSPRVLGVGAGVFLLAFFLVVCVVLGLLGSHTTKPGLAYAGSAAIYAIVALVLLASPKGYPPPPSPVGYDQTIIPLVVVIMLVSVGALASLLALLVFHVRAAVYARPLSYHADVLNQK</sequence>
<name>A0ABY8U9X1_TETOB</name>